<dbReference type="InterPro" id="IPR007403">
    <property type="entry name" value="DUF456"/>
</dbReference>
<keyword evidence="3" id="KW-1185">Reference proteome</keyword>
<evidence type="ECO:0008006" key="4">
    <source>
        <dbReference type="Google" id="ProtNLM"/>
    </source>
</evidence>
<dbReference type="RefSeq" id="WP_344155723.1">
    <property type="nucleotide sequence ID" value="NZ_BAAAQR010000013.1"/>
</dbReference>
<sequence>MSPLEVCVALLILVGIVGVVVPVLPGSVLVLGAVLVWTLVQGGATAWTVLVVATAFLAAGAVVKYVAPGRRLQQAGIPSSTQWWGALGALVGFFVVPVVGLFLGFVVGVYAAERRRVGHADAWPSTRASLHAVGLSILIELAAAVLAAATWVVGVAVS</sequence>
<evidence type="ECO:0000313" key="2">
    <source>
        <dbReference type="EMBL" id="GAA2152877.1"/>
    </source>
</evidence>
<feature type="transmembrane region" description="Helical" evidence="1">
    <location>
        <begin position="87"/>
        <end position="112"/>
    </location>
</feature>
<reference evidence="2 3" key="1">
    <citation type="journal article" date="2019" name="Int. J. Syst. Evol. Microbiol.">
        <title>The Global Catalogue of Microorganisms (GCM) 10K type strain sequencing project: providing services to taxonomists for standard genome sequencing and annotation.</title>
        <authorList>
            <consortium name="The Broad Institute Genomics Platform"/>
            <consortium name="The Broad Institute Genome Sequencing Center for Infectious Disease"/>
            <person name="Wu L."/>
            <person name="Ma J."/>
        </authorList>
    </citation>
    <scope>NUCLEOTIDE SEQUENCE [LARGE SCALE GENOMIC DNA]</scope>
    <source>
        <strain evidence="2 3">JCM 16022</strain>
    </source>
</reference>
<keyword evidence="1" id="KW-1133">Transmembrane helix</keyword>
<evidence type="ECO:0000313" key="3">
    <source>
        <dbReference type="Proteomes" id="UP001501771"/>
    </source>
</evidence>
<feature type="transmembrane region" description="Helical" evidence="1">
    <location>
        <begin position="46"/>
        <end position="67"/>
    </location>
</feature>
<feature type="transmembrane region" description="Helical" evidence="1">
    <location>
        <begin position="7"/>
        <end position="40"/>
    </location>
</feature>
<evidence type="ECO:0000256" key="1">
    <source>
        <dbReference type="SAM" id="Phobius"/>
    </source>
</evidence>
<feature type="transmembrane region" description="Helical" evidence="1">
    <location>
        <begin position="132"/>
        <end position="157"/>
    </location>
</feature>
<accession>A0ABN3A308</accession>
<proteinExistence type="predicted"/>
<name>A0ABN3A308_9ACTN</name>
<gene>
    <name evidence="2" type="ORF">GCM10009844_36600</name>
</gene>
<keyword evidence="1" id="KW-0812">Transmembrane</keyword>
<dbReference type="EMBL" id="BAAAQR010000013">
    <property type="protein sequence ID" value="GAA2152877.1"/>
    <property type="molecule type" value="Genomic_DNA"/>
</dbReference>
<dbReference type="Proteomes" id="UP001501771">
    <property type="component" value="Unassembled WGS sequence"/>
</dbReference>
<keyword evidence="1" id="KW-0472">Membrane</keyword>
<organism evidence="2 3">
    <name type="scientific">Nocardioides koreensis</name>
    <dbReference type="NCBI Taxonomy" id="433651"/>
    <lineage>
        <taxon>Bacteria</taxon>
        <taxon>Bacillati</taxon>
        <taxon>Actinomycetota</taxon>
        <taxon>Actinomycetes</taxon>
        <taxon>Propionibacteriales</taxon>
        <taxon>Nocardioidaceae</taxon>
        <taxon>Nocardioides</taxon>
    </lineage>
</organism>
<protein>
    <recommendedName>
        <fullName evidence="4">DUF456 domain-containing protein</fullName>
    </recommendedName>
</protein>
<dbReference type="Pfam" id="PF04306">
    <property type="entry name" value="DUF456"/>
    <property type="match status" value="1"/>
</dbReference>
<comment type="caution">
    <text evidence="2">The sequence shown here is derived from an EMBL/GenBank/DDBJ whole genome shotgun (WGS) entry which is preliminary data.</text>
</comment>